<dbReference type="Gene3D" id="2.30.30.90">
    <property type="match status" value="1"/>
</dbReference>
<dbReference type="Pfam" id="PF04023">
    <property type="entry name" value="FeoA"/>
    <property type="match status" value="1"/>
</dbReference>
<dbReference type="GO" id="GO:0046914">
    <property type="term" value="F:transition metal ion binding"/>
    <property type="evidence" value="ECO:0007669"/>
    <property type="project" value="InterPro"/>
</dbReference>
<dbReference type="EMBL" id="AXCZ01000091">
    <property type="protein sequence ID" value="KGM12835.1"/>
    <property type="molecule type" value="Genomic_DNA"/>
</dbReference>
<gene>
    <name evidence="3" type="ORF">N869_01585</name>
</gene>
<dbReference type="SUPFAM" id="SSF50037">
    <property type="entry name" value="C-terminal domain of transcriptional repressors"/>
    <property type="match status" value="1"/>
</dbReference>
<dbReference type="AlphaFoldDB" id="A0A0A0BXZ5"/>
<evidence type="ECO:0000256" key="1">
    <source>
        <dbReference type="ARBA" id="ARBA00023004"/>
    </source>
</evidence>
<keyword evidence="1" id="KW-0408">Iron</keyword>
<feature type="domain" description="Ferrous iron transporter FeoA-like" evidence="2">
    <location>
        <begin position="1"/>
        <end position="70"/>
    </location>
</feature>
<comment type="caution">
    <text evidence="3">The sequence shown here is derived from an EMBL/GenBank/DDBJ whole genome shotgun (WGS) entry which is preliminary data.</text>
</comment>
<dbReference type="SMART" id="SM00899">
    <property type="entry name" value="FeoA"/>
    <property type="match status" value="1"/>
</dbReference>
<accession>A0A0A0BXZ5</accession>
<dbReference type="RefSeq" id="WP_035060623.1">
    <property type="nucleotide sequence ID" value="NZ_AXCZ01000091.1"/>
</dbReference>
<keyword evidence="4" id="KW-1185">Reference proteome</keyword>
<dbReference type="InterPro" id="IPR007167">
    <property type="entry name" value="Fe-transptr_FeoA-like"/>
</dbReference>
<dbReference type="Proteomes" id="UP000054314">
    <property type="component" value="Unassembled WGS sequence"/>
</dbReference>
<organism evidence="3 4">
    <name type="scientific">Cellulomonas bogoriensis 69B4 = DSM 16987</name>
    <dbReference type="NCBI Taxonomy" id="1386082"/>
    <lineage>
        <taxon>Bacteria</taxon>
        <taxon>Bacillati</taxon>
        <taxon>Actinomycetota</taxon>
        <taxon>Actinomycetes</taxon>
        <taxon>Micrococcales</taxon>
        <taxon>Cellulomonadaceae</taxon>
        <taxon>Cellulomonas</taxon>
    </lineage>
</organism>
<proteinExistence type="predicted"/>
<name>A0A0A0BXZ5_9CELL</name>
<evidence type="ECO:0000313" key="4">
    <source>
        <dbReference type="Proteomes" id="UP000054314"/>
    </source>
</evidence>
<evidence type="ECO:0000259" key="2">
    <source>
        <dbReference type="SMART" id="SM00899"/>
    </source>
</evidence>
<sequence>MDLLTCPLTTPVRVVRTGEAPALRLEELGVRPGTTVQVVQRTPFGGRVLAVGADRIAVDRATALMVTVAAQP</sequence>
<reference evidence="3 4" key="1">
    <citation type="submission" date="2013-08" db="EMBL/GenBank/DDBJ databases">
        <title>Genome sequencing of Cellulomonas bogoriensis 69B4.</title>
        <authorList>
            <person name="Chen F."/>
            <person name="Li Y."/>
            <person name="Wang G."/>
        </authorList>
    </citation>
    <scope>NUCLEOTIDE SEQUENCE [LARGE SCALE GENOMIC DNA]</scope>
    <source>
        <strain evidence="3 4">69B4</strain>
    </source>
</reference>
<evidence type="ECO:0000313" key="3">
    <source>
        <dbReference type="EMBL" id="KGM12835.1"/>
    </source>
</evidence>
<protein>
    <submittedName>
        <fullName evidence="3">FeoA family protein</fullName>
    </submittedName>
</protein>
<dbReference type="InterPro" id="IPR038157">
    <property type="entry name" value="FeoA_core_dom"/>
</dbReference>
<dbReference type="InterPro" id="IPR008988">
    <property type="entry name" value="Transcriptional_repressor_C"/>
</dbReference>